<reference evidence="1 2" key="1">
    <citation type="journal article" date="2014" name="BMC Genomics">
        <title>Comparison of environmental and isolate Sulfobacillus genomes reveals diverse carbon, sulfur, nitrogen, and hydrogen metabolisms.</title>
        <authorList>
            <person name="Justice N.B."/>
            <person name="Norman A."/>
            <person name="Brown C.T."/>
            <person name="Singh A."/>
            <person name="Thomas B.C."/>
            <person name="Banfield J.F."/>
        </authorList>
    </citation>
    <scope>NUCLEOTIDE SEQUENCE [LARGE SCALE GENOMIC DNA]</scope>
    <source>
        <strain evidence="1">AMDSBA5</strain>
    </source>
</reference>
<dbReference type="AlphaFoldDB" id="A0A2T2WFP9"/>
<evidence type="ECO:0000313" key="2">
    <source>
        <dbReference type="Proteomes" id="UP000242705"/>
    </source>
</evidence>
<sequence>AVDRHTLETRFSNVFAIGDVTGIPLALGKPLPKAGVFAHRQGEVVADIIANRLAERGTGATFDGAGECFIEMGRGIAGFARGNFYAEPAPAIHAYKPGRHWHAGKVAFERHWWAQWW</sequence>
<organism evidence="1 2">
    <name type="scientific">Sulfobacillus thermosulfidooxidans</name>
    <dbReference type="NCBI Taxonomy" id="28034"/>
    <lineage>
        <taxon>Bacteria</taxon>
        <taxon>Bacillati</taxon>
        <taxon>Bacillota</taxon>
        <taxon>Clostridia</taxon>
        <taxon>Eubacteriales</taxon>
        <taxon>Clostridiales Family XVII. Incertae Sedis</taxon>
        <taxon>Sulfobacillus</taxon>
    </lineage>
</organism>
<dbReference type="Gene3D" id="3.50.50.100">
    <property type="match status" value="1"/>
</dbReference>
<protein>
    <submittedName>
        <fullName evidence="1">Pyridine nucleotide-disulfide oxidoreductase</fullName>
    </submittedName>
</protein>
<evidence type="ECO:0000313" key="1">
    <source>
        <dbReference type="EMBL" id="PSR21064.1"/>
    </source>
</evidence>
<gene>
    <name evidence="1" type="ORF">C7B47_17535</name>
</gene>
<dbReference type="Proteomes" id="UP000242705">
    <property type="component" value="Unassembled WGS sequence"/>
</dbReference>
<dbReference type="PANTHER" id="PTHR43755:SF1">
    <property type="entry name" value="FAD-DEPENDENT PYRIDINE NUCLEOTIDE-DISULPHIDE OXIDOREDUCTASE"/>
    <property type="match status" value="1"/>
</dbReference>
<dbReference type="PANTHER" id="PTHR43755">
    <property type="match status" value="1"/>
</dbReference>
<dbReference type="SUPFAM" id="SSF51905">
    <property type="entry name" value="FAD/NAD(P)-binding domain"/>
    <property type="match status" value="1"/>
</dbReference>
<accession>A0A2T2WFP9</accession>
<feature type="non-terminal residue" evidence="1">
    <location>
        <position position="1"/>
    </location>
</feature>
<dbReference type="InterPro" id="IPR036188">
    <property type="entry name" value="FAD/NAD-bd_sf"/>
</dbReference>
<proteinExistence type="predicted"/>
<dbReference type="EMBL" id="PXYX01000121">
    <property type="protein sequence ID" value="PSR21064.1"/>
    <property type="molecule type" value="Genomic_DNA"/>
</dbReference>
<dbReference type="InterPro" id="IPR052541">
    <property type="entry name" value="SQRD"/>
</dbReference>
<comment type="caution">
    <text evidence="1">The sequence shown here is derived from an EMBL/GenBank/DDBJ whole genome shotgun (WGS) entry which is preliminary data.</text>
</comment>
<name>A0A2T2WFP9_SULTH</name>